<evidence type="ECO:0000256" key="3">
    <source>
        <dbReference type="ARBA" id="ARBA00011035"/>
    </source>
</evidence>
<dbReference type="InterPro" id="IPR036286">
    <property type="entry name" value="LexA/Signal_pep-like_sf"/>
</dbReference>
<dbReference type="NCBIfam" id="TIGR02228">
    <property type="entry name" value="sigpep_I_arch"/>
    <property type="match status" value="1"/>
</dbReference>
<name>A0A9W4NS91_9EURO</name>
<evidence type="ECO:0000256" key="10">
    <source>
        <dbReference type="ARBA" id="ARBA00022968"/>
    </source>
</evidence>
<sequence>MKRPWRLLFSQILAIVWAVASVFLGWGTLCIVTGSKYPILVVTSESMEPAFQRGDLIFLWNREKIIHTGDIPVIWIPGKSLPMVHRVITINHEVQIDGHLKQMILTKGDNNGIDDSFMYLPGRPFALREEVVGLVWGYVPKVGWASLALQGGFWR</sequence>
<accession>A0A9W4NS91</accession>
<dbReference type="GO" id="GO:0009003">
    <property type="term" value="F:signal peptidase activity"/>
    <property type="evidence" value="ECO:0007669"/>
    <property type="project" value="UniProtKB-EC"/>
</dbReference>
<evidence type="ECO:0000256" key="2">
    <source>
        <dbReference type="ARBA" id="ARBA00004648"/>
    </source>
</evidence>
<evidence type="ECO:0000256" key="14">
    <source>
        <dbReference type="ARBA" id="ARBA00047037"/>
    </source>
</evidence>
<feature type="domain" description="Peptidase S24/S26A/S26B/S26C" evidence="16">
    <location>
        <begin position="27"/>
        <end position="94"/>
    </location>
</feature>
<dbReference type="GO" id="GO:0006465">
    <property type="term" value="P:signal peptide processing"/>
    <property type="evidence" value="ECO:0007669"/>
    <property type="project" value="UniProtKB-UniRule"/>
</dbReference>
<evidence type="ECO:0000256" key="6">
    <source>
        <dbReference type="ARBA" id="ARBA00022670"/>
    </source>
</evidence>
<evidence type="ECO:0000256" key="4">
    <source>
        <dbReference type="ARBA" id="ARBA00013208"/>
    </source>
</evidence>
<dbReference type="InterPro" id="IPR015927">
    <property type="entry name" value="Peptidase_S24_S26A/B/C"/>
</dbReference>
<keyword evidence="6 15" id="KW-0645">Protease</keyword>
<dbReference type="AlphaFoldDB" id="A0A9W4NS91"/>
<dbReference type="SUPFAM" id="SSF51306">
    <property type="entry name" value="LexA/Signal peptidase"/>
    <property type="match status" value="1"/>
</dbReference>
<keyword evidence="8 15" id="KW-0378">Hydrolase</keyword>
<dbReference type="PRINTS" id="PR00728">
    <property type="entry name" value="SIGNALPTASE"/>
</dbReference>
<evidence type="ECO:0000256" key="15">
    <source>
        <dbReference type="RuleBase" id="RU362047"/>
    </source>
</evidence>
<evidence type="ECO:0000256" key="11">
    <source>
        <dbReference type="ARBA" id="ARBA00022989"/>
    </source>
</evidence>
<gene>
    <name evidence="17" type="ORF">PSALAMII_LOCUS8147</name>
</gene>
<dbReference type="PROSITE" id="PS00501">
    <property type="entry name" value="SPASE_I_1"/>
    <property type="match status" value="1"/>
</dbReference>
<comment type="subcellular location">
    <subcellularLocation>
        <location evidence="2">Endoplasmic reticulum membrane</location>
        <topology evidence="2">Single-pass type II membrane protein</topology>
    </subcellularLocation>
</comment>
<dbReference type="CDD" id="cd06462">
    <property type="entry name" value="Peptidase_S24_S26"/>
    <property type="match status" value="1"/>
</dbReference>
<keyword evidence="10" id="KW-0735">Signal-anchor</keyword>
<dbReference type="InterPro" id="IPR019756">
    <property type="entry name" value="Pept_S26A_signal_pept_1_Ser-AS"/>
</dbReference>
<evidence type="ECO:0000256" key="7">
    <source>
        <dbReference type="ARBA" id="ARBA00022692"/>
    </source>
</evidence>
<protein>
    <recommendedName>
        <fullName evidence="5 15">Signal peptidase complex catalytic subunit SEC11</fullName>
        <ecNumber evidence="4 15">3.4.21.89</ecNumber>
    </recommendedName>
</protein>
<comment type="caution">
    <text evidence="17">The sequence shown here is derived from an EMBL/GenBank/DDBJ whole genome shotgun (WGS) entry which is preliminary data.</text>
</comment>
<comment type="catalytic activity">
    <reaction evidence="1 15">
        <text>Cleavage of hydrophobic, N-terminal signal or leader sequences from secreted and periplasmic proteins.</text>
        <dbReference type="EC" id="3.4.21.89"/>
    </reaction>
</comment>
<evidence type="ECO:0000256" key="12">
    <source>
        <dbReference type="ARBA" id="ARBA00023136"/>
    </source>
</evidence>
<keyword evidence="11" id="KW-1133">Transmembrane helix</keyword>
<evidence type="ECO:0000313" key="18">
    <source>
        <dbReference type="Proteomes" id="UP001152649"/>
    </source>
</evidence>
<keyword evidence="12" id="KW-0472">Membrane</keyword>
<dbReference type="InterPro" id="IPR001733">
    <property type="entry name" value="Peptidase_S26B"/>
</dbReference>
<proteinExistence type="inferred from homology"/>
<dbReference type="EC" id="3.4.21.89" evidence="4 15"/>
<dbReference type="Proteomes" id="UP001152649">
    <property type="component" value="Unassembled WGS sequence"/>
</dbReference>
<evidence type="ECO:0000256" key="13">
    <source>
        <dbReference type="ARBA" id="ARBA00045533"/>
    </source>
</evidence>
<keyword evidence="18" id="KW-1185">Reference proteome</keyword>
<evidence type="ECO:0000256" key="5">
    <source>
        <dbReference type="ARBA" id="ARBA00019685"/>
    </source>
</evidence>
<organism evidence="17 18">
    <name type="scientific">Penicillium salamii</name>
    <dbReference type="NCBI Taxonomy" id="1612424"/>
    <lineage>
        <taxon>Eukaryota</taxon>
        <taxon>Fungi</taxon>
        <taxon>Dikarya</taxon>
        <taxon>Ascomycota</taxon>
        <taxon>Pezizomycotina</taxon>
        <taxon>Eurotiomycetes</taxon>
        <taxon>Eurotiomycetidae</taxon>
        <taxon>Eurotiales</taxon>
        <taxon>Aspergillaceae</taxon>
        <taxon>Penicillium</taxon>
    </lineage>
</organism>
<evidence type="ECO:0000256" key="8">
    <source>
        <dbReference type="ARBA" id="ARBA00022801"/>
    </source>
</evidence>
<dbReference type="Pfam" id="PF00717">
    <property type="entry name" value="Peptidase_S24"/>
    <property type="match status" value="1"/>
</dbReference>
<dbReference type="GO" id="GO:0005787">
    <property type="term" value="C:signal peptidase complex"/>
    <property type="evidence" value="ECO:0007669"/>
    <property type="project" value="UniProtKB-ARBA"/>
</dbReference>
<dbReference type="GO" id="GO:0004252">
    <property type="term" value="F:serine-type endopeptidase activity"/>
    <property type="evidence" value="ECO:0007669"/>
    <property type="project" value="InterPro"/>
</dbReference>
<comment type="similarity">
    <text evidence="3 15">Belongs to the peptidase S26B family.</text>
</comment>
<evidence type="ECO:0000256" key="1">
    <source>
        <dbReference type="ARBA" id="ARBA00000677"/>
    </source>
</evidence>
<evidence type="ECO:0000259" key="16">
    <source>
        <dbReference type="Pfam" id="PF00717"/>
    </source>
</evidence>
<keyword evidence="7" id="KW-0812">Transmembrane</keyword>
<dbReference type="PANTHER" id="PTHR10806:SF6">
    <property type="entry name" value="SIGNAL PEPTIDASE COMPLEX CATALYTIC SUBUNIT SEC11"/>
    <property type="match status" value="1"/>
</dbReference>
<dbReference type="EMBL" id="CAJVPG010000421">
    <property type="protein sequence ID" value="CAG8404602.1"/>
    <property type="molecule type" value="Genomic_DNA"/>
</dbReference>
<dbReference type="OrthoDB" id="10257561at2759"/>
<evidence type="ECO:0000313" key="17">
    <source>
        <dbReference type="EMBL" id="CAG8404602.1"/>
    </source>
</evidence>
<dbReference type="PANTHER" id="PTHR10806">
    <property type="entry name" value="SIGNAL PEPTIDASE COMPLEX CATALYTIC SUBUNIT SEC11"/>
    <property type="match status" value="1"/>
</dbReference>
<comment type="subunit">
    <text evidence="14">Component of the signal peptidase complex (SPC) composed of a catalytic subunit SEC11 and three accessory subunits SPC1, SPC2 and SPC3. The complex induces a local thinning of the ER membrane which is used to measure the length of the signal peptide (SP) h-region of protein substrates. This ensures the selectivity of the complex towards h-regions shorter than 18-20 amino acids. SPC associates with the translocon complex.</text>
</comment>
<comment type="function">
    <text evidence="13">Catalytic component of the signal peptidase complex (SPC) which catalyzes the cleavage of N-terminal signal sequences from nascent proteins as they are translocated into the lumen of the endoplasmic reticulum. Specifically cleaves N-terminal signal peptides that contain a hydrophobic alpha-helix (h-region) shorter than 18-20 amino acids.</text>
</comment>
<reference evidence="17" key="1">
    <citation type="submission" date="2021-07" db="EMBL/GenBank/DDBJ databases">
        <authorList>
            <person name="Branca A.L. A."/>
        </authorList>
    </citation>
    <scope>NUCLEOTIDE SEQUENCE</scope>
</reference>
<evidence type="ECO:0000256" key="9">
    <source>
        <dbReference type="ARBA" id="ARBA00022824"/>
    </source>
</evidence>
<keyword evidence="9 15" id="KW-0256">Endoplasmic reticulum</keyword>